<protein>
    <submittedName>
        <fullName evidence="2">Uncharacterized protein</fullName>
    </submittedName>
</protein>
<dbReference type="AlphaFoldDB" id="A0A6A5H9H3"/>
<feature type="transmembrane region" description="Helical" evidence="1">
    <location>
        <begin position="237"/>
        <end position="259"/>
    </location>
</feature>
<dbReference type="GO" id="GO:0015267">
    <property type="term" value="F:channel activity"/>
    <property type="evidence" value="ECO:0007669"/>
    <property type="project" value="TreeGrafter"/>
</dbReference>
<feature type="transmembrane region" description="Helical" evidence="1">
    <location>
        <begin position="66"/>
        <end position="87"/>
    </location>
</feature>
<dbReference type="GO" id="GO:0005737">
    <property type="term" value="C:cytoplasm"/>
    <property type="evidence" value="ECO:0007669"/>
    <property type="project" value="TreeGrafter"/>
</dbReference>
<feature type="transmembrane region" description="Helical" evidence="1">
    <location>
        <begin position="122"/>
        <end position="140"/>
    </location>
</feature>
<keyword evidence="1" id="KW-0812">Transmembrane</keyword>
<reference evidence="2 3" key="1">
    <citation type="submission" date="2019-12" db="EMBL/GenBank/DDBJ databases">
        <title>Chromosome-level assembly of the Caenorhabditis remanei genome.</title>
        <authorList>
            <person name="Teterina A.A."/>
            <person name="Willis J.H."/>
            <person name="Phillips P.C."/>
        </authorList>
    </citation>
    <scope>NUCLEOTIDE SEQUENCE [LARGE SCALE GENOMIC DNA]</scope>
    <source>
        <strain evidence="2 3">PX506</strain>
        <tissue evidence="2">Whole organism</tissue>
    </source>
</reference>
<dbReference type="PANTHER" id="PTHR21191:SF16">
    <property type="entry name" value="AQUAPORIN"/>
    <property type="match status" value="1"/>
</dbReference>
<sequence>MPHVTILPQDLIAEKSLHQLYTCIVYSCIVFASTHFARWIGQTYLDADLEWKFNELLSTLARCSCLWSEGIILAHYGYIAMFITIVIHRKLAEWLHNGAGENASILVEEGVARDRMFFGDRLWLTVIQMFTALFSYIYAAENFGYAGKLTGFPALGKLCLLNETISLVLVGVAQFVGAFSLRFVLHRTATPELKKYQAGVYAFFFVTSHYLTGVTGLDPILCLAMVYPCTMKQENIFMKYLSIYLLCVNSGYAISARLCGEYPLRSIHRERFEVAEEARIAVFCDIYFCSSGQSFIQFNGAQFKTYSLILLLAERRENPWEFEREVSLMYRQKIVDNEDEFEVIVLRLDGIVEVLEKGVERGATFAPRVYRGEHEGYHLEI</sequence>
<dbReference type="Proteomes" id="UP000483820">
    <property type="component" value="Chromosome II"/>
</dbReference>
<keyword evidence="1" id="KW-1133">Transmembrane helix</keyword>
<evidence type="ECO:0000313" key="3">
    <source>
        <dbReference type="Proteomes" id="UP000483820"/>
    </source>
</evidence>
<dbReference type="PANTHER" id="PTHR21191">
    <property type="entry name" value="AQUAPORIN"/>
    <property type="match status" value="1"/>
</dbReference>
<keyword evidence="1" id="KW-0472">Membrane</keyword>
<accession>A0A6A5H9H3</accession>
<feature type="transmembrane region" description="Helical" evidence="1">
    <location>
        <begin position="20"/>
        <end position="41"/>
    </location>
</feature>
<dbReference type="EMBL" id="WUAV01000002">
    <property type="protein sequence ID" value="KAF1764388.1"/>
    <property type="molecule type" value="Genomic_DNA"/>
</dbReference>
<organism evidence="2 3">
    <name type="scientific">Caenorhabditis remanei</name>
    <name type="common">Caenorhabditis vulgaris</name>
    <dbReference type="NCBI Taxonomy" id="31234"/>
    <lineage>
        <taxon>Eukaryota</taxon>
        <taxon>Metazoa</taxon>
        <taxon>Ecdysozoa</taxon>
        <taxon>Nematoda</taxon>
        <taxon>Chromadorea</taxon>
        <taxon>Rhabditida</taxon>
        <taxon>Rhabditina</taxon>
        <taxon>Rhabditomorpha</taxon>
        <taxon>Rhabditoidea</taxon>
        <taxon>Rhabditidae</taxon>
        <taxon>Peloderinae</taxon>
        <taxon>Caenorhabditis</taxon>
    </lineage>
</organism>
<proteinExistence type="predicted"/>
<evidence type="ECO:0000256" key="1">
    <source>
        <dbReference type="SAM" id="Phobius"/>
    </source>
</evidence>
<dbReference type="RefSeq" id="XP_053588807.1">
    <property type="nucleotide sequence ID" value="XM_053724613.1"/>
</dbReference>
<evidence type="ECO:0000313" key="2">
    <source>
        <dbReference type="EMBL" id="KAF1764388.1"/>
    </source>
</evidence>
<comment type="caution">
    <text evidence="2">The sequence shown here is derived from an EMBL/GenBank/DDBJ whole genome shotgun (WGS) entry which is preliminary data.</text>
</comment>
<dbReference type="InterPro" id="IPR051883">
    <property type="entry name" value="AQP11/12_channel"/>
</dbReference>
<dbReference type="CTD" id="9804352"/>
<dbReference type="KEGG" id="crq:GCK72_004335"/>
<feature type="transmembrane region" description="Helical" evidence="1">
    <location>
        <begin position="196"/>
        <end position="217"/>
    </location>
</feature>
<name>A0A6A5H9H3_CAERE</name>
<feature type="transmembrane region" description="Helical" evidence="1">
    <location>
        <begin position="160"/>
        <end position="184"/>
    </location>
</feature>
<gene>
    <name evidence="2" type="ORF">GCK72_004335</name>
</gene>
<dbReference type="GeneID" id="9804352"/>